<evidence type="ECO:0000313" key="3">
    <source>
        <dbReference type="EMBL" id="KNE88963.1"/>
    </source>
</evidence>
<dbReference type="STRING" id="1165861.A0A0L0UPP1"/>
<feature type="non-terminal residue" evidence="3">
    <location>
        <position position="105"/>
    </location>
</feature>
<feature type="signal peptide" evidence="2">
    <location>
        <begin position="1"/>
        <end position="19"/>
    </location>
</feature>
<comment type="caution">
    <text evidence="3">The sequence shown here is derived from an EMBL/GenBank/DDBJ whole genome shotgun (WGS) entry which is preliminary data.</text>
</comment>
<evidence type="ECO:0000256" key="2">
    <source>
        <dbReference type="SAM" id="SignalP"/>
    </source>
</evidence>
<dbReference type="Proteomes" id="UP000054564">
    <property type="component" value="Unassembled WGS sequence"/>
</dbReference>
<evidence type="ECO:0000256" key="1">
    <source>
        <dbReference type="SAM" id="MobiDB-lite"/>
    </source>
</evidence>
<proteinExistence type="predicted"/>
<dbReference type="AlphaFoldDB" id="A0A0L0UPP1"/>
<reference evidence="4" key="1">
    <citation type="submission" date="2014-03" db="EMBL/GenBank/DDBJ databases">
        <title>The Genome Sequence of Puccinia striiformis f. sp. tritici PST-78.</title>
        <authorList>
            <consortium name="The Broad Institute Genome Sequencing Platform"/>
            <person name="Cuomo C."/>
            <person name="Hulbert S."/>
            <person name="Chen X."/>
            <person name="Walker B."/>
            <person name="Young S.K."/>
            <person name="Zeng Q."/>
            <person name="Gargeya S."/>
            <person name="Fitzgerald M."/>
            <person name="Haas B."/>
            <person name="Abouelleil A."/>
            <person name="Alvarado L."/>
            <person name="Arachchi H.M."/>
            <person name="Berlin A.M."/>
            <person name="Chapman S.B."/>
            <person name="Goldberg J."/>
            <person name="Griggs A."/>
            <person name="Gujja S."/>
            <person name="Hansen M."/>
            <person name="Howarth C."/>
            <person name="Imamovic A."/>
            <person name="Larimer J."/>
            <person name="McCowan C."/>
            <person name="Montmayeur A."/>
            <person name="Murphy C."/>
            <person name="Neiman D."/>
            <person name="Pearson M."/>
            <person name="Priest M."/>
            <person name="Roberts A."/>
            <person name="Saif S."/>
            <person name="Shea T."/>
            <person name="Sisk P."/>
            <person name="Sykes S."/>
            <person name="Wortman J."/>
            <person name="Nusbaum C."/>
            <person name="Birren B."/>
        </authorList>
    </citation>
    <scope>NUCLEOTIDE SEQUENCE [LARGE SCALE GENOMIC DNA]</scope>
    <source>
        <strain evidence="4">race PST-78</strain>
    </source>
</reference>
<organism evidence="3 4">
    <name type="scientific">Puccinia striiformis f. sp. tritici PST-78</name>
    <dbReference type="NCBI Taxonomy" id="1165861"/>
    <lineage>
        <taxon>Eukaryota</taxon>
        <taxon>Fungi</taxon>
        <taxon>Dikarya</taxon>
        <taxon>Basidiomycota</taxon>
        <taxon>Pucciniomycotina</taxon>
        <taxon>Pucciniomycetes</taxon>
        <taxon>Pucciniales</taxon>
        <taxon>Pucciniaceae</taxon>
        <taxon>Puccinia</taxon>
    </lineage>
</organism>
<dbReference type="EMBL" id="AJIL01000649">
    <property type="protein sequence ID" value="KNE88963.1"/>
    <property type="molecule type" value="Genomic_DNA"/>
</dbReference>
<sequence>MRSFVTIAISLALLQSATALPLDKRHVGCGNSGGLLGGVGLLGNNNCGTGDTTPHGYGPPGPDRRLPPPGPKPEPHGYYPPGPQPPSPKPIPIIPPPNNNVPIIP</sequence>
<keyword evidence="4" id="KW-1185">Reference proteome</keyword>
<accession>A0A0L0UPP1</accession>
<protein>
    <submittedName>
        <fullName evidence="3">Uncharacterized protein</fullName>
    </submittedName>
</protein>
<feature type="region of interest" description="Disordered" evidence="1">
    <location>
        <begin position="42"/>
        <end position="105"/>
    </location>
</feature>
<keyword evidence="2" id="KW-0732">Signal</keyword>
<feature type="compositionally biased region" description="Pro residues" evidence="1">
    <location>
        <begin position="57"/>
        <end position="105"/>
    </location>
</feature>
<name>A0A0L0UPP1_9BASI</name>
<feature type="chain" id="PRO_5005549047" evidence="2">
    <location>
        <begin position="20"/>
        <end position="105"/>
    </location>
</feature>
<evidence type="ECO:0000313" key="4">
    <source>
        <dbReference type="Proteomes" id="UP000054564"/>
    </source>
</evidence>
<gene>
    <name evidence="3" type="ORF">PSTG_17584</name>
</gene>